<keyword evidence="4 5" id="KW-0472">Membrane</keyword>
<dbReference type="InterPro" id="IPR009760">
    <property type="entry name" value="DUF1328"/>
</dbReference>
<evidence type="ECO:0000256" key="3">
    <source>
        <dbReference type="ARBA" id="ARBA00022989"/>
    </source>
</evidence>
<dbReference type="STRING" id="1041930.Mtc_1247"/>
<comment type="similarity">
    <text evidence="5">Belongs to the UPF0391 family.</text>
</comment>
<keyword evidence="7" id="KW-1185">Reference proteome</keyword>
<reference evidence="6 7" key="1">
    <citation type="journal article" date="2012" name="J. Bacteriol.">
        <title>Complete genome sequence of a thermophilic methanogen, Methanocella conradii HZ254, isolated from Chinese rice field soil.</title>
        <authorList>
            <person name="Lu Z."/>
            <person name="Lu Y."/>
        </authorList>
    </citation>
    <scope>NUCLEOTIDE SEQUENCE [LARGE SCALE GENOMIC DNA]</scope>
    <source>
        <strain evidence="7">DSM 24694 / JCM 17849 / CGMCC 1.5162 / HZ254</strain>
    </source>
</reference>
<dbReference type="eggNOG" id="arCOG08018">
    <property type="taxonomic scope" value="Archaea"/>
</dbReference>
<evidence type="ECO:0000313" key="6">
    <source>
        <dbReference type="EMBL" id="AFD00001.1"/>
    </source>
</evidence>
<feature type="transmembrane region" description="Helical" evidence="5">
    <location>
        <begin position="36"/>
        <end position="57"/>
    </location>
</feature>
<sequence>MDGLIWLAVLFLILALVAYILGARGIAGLSIEIAKWLVIIFVILAIIVFLFGGRVFLPTPLLLA</sequence>
<evidence type="ECO:0000313" key="7">
    <source>
        <dbReference type="Proteomes" id="UP000005233"/>
    </source>
</evidence>
<feature type="transmembrane region" description="Helical" evidence="5">
    <location>
        <begin position="6"/>
        <end position="24"/>
    </location>
</feature>
<comment type="caution">
    <text evidence="5">Lacks conserved residue(s) required for the propagation of feature annotation.</text>
</comment>
<accession>H8I9F6</accession>
<evidence type="ECO:0000256" key="1">
    <source>
        <dbReference type="ARBA" id="ARBA00022475"/>
    </source>
</evidence>
<evidence type="ECO:0000256" key="2">
    <source>
        <dbReference type="ARBA" id="ARBA00022692"/>
    </source>
</evidence>
<name>H8I9F6_METCZ</name>
<dbReference type="Pfam" id="PF07043">
    <property type="entry name" value="DUF1328"/>
    <property type="match status" value="1"/>
</dbReference>
<dbReference type="Proteomes" id="UP000005233">
    <property type="component" value="Chromosome"/>
</dbReference>
<keyword evidence="3 5" id="KW-1133">Transmembrane helix</keyword>
<dbReference type="GO" id="GO:0005886">
    <property type="term" value="C:plasma membrane"/>
    <property type="evidence" value="ECO:0007669"/>
    <property type="project" value="UniProtKB-UniRule"/>
</dbReference>
<organism evidence="6 7">
    <name type="scientific">Methanocella conradii (strain DSM 24694 / JCM 17849 / CGMCC 1.5162 / HZ254)</name>
    <dbReference type="NCBI Taxonomy" id="1041930"/>
    <lineage>
        <taxon>Archaea</taxon>
        <taxon>Methanobacteriati</taxon>
        <taxon>Methanobacteriota</taxon>
        <taxon>Stenosarchaea group</taxon>
        <taxon>Methanomicrobia</taxon>
        <taxon>Methanocellales</taxon>
        <taxon>Methanocellaceae</taxon>
        <taxon>Methanocella</taxon>
    </lineage>
</organism>
<dbReference type="HOGENOM" id="CLU_2857080_0_0_2"/>
<dbReference type="KEGG" id="mez:Mtc_1247"/>
<gene>
    <name evidence="6" type="ordered locus">Mtc_1247</name>
</gene>
<dbReference type="AlphaFoldDB" id="H8I9F6"/>
<evidence type="ECO:0000256" key="4">
    <source>
        <dbReference type="ARBA" id="ARBA00023136"/>
    </source>
</evidence>
<keyword evidence="1 5" id="KW-1003">Cell membrane</keyword>
<keyword evidence="2 5" id="KW-0812">Transmembrane</keyword>
<evidence type="ECO:0000256" key="5">
    <source>
        <dbReference type="HAMAP-Rule" id="MF_01361"/>
    </source>
</evidence>
<protein>
    <recommendedName>
        <fullName evidence="5">UPF0391 membrane protein Mtc_1247</fullName>
    </recommendedName>
</protein>
<proteinExistence type="inferred from homology"/>
<dbReference type="EMBL" id="CP003243">
    <property type="protein sequence ID" value="AFD00001.1"/>
    <property type="molecule type" value="Genomic_DNA"/>
</dbReference>
<dbReference type="HAMAP" id="MF_01361">
    <property type="entry name" value="UPF0391"/>
    <property type="match status" value="1"/>
</dbReference>
<dbReference type="NCBIfam" id="NF010229">
    <property type="entry name" value="PRK13682.1-4"/>
    <property type="match status" value="1"/>
</dbReference>